<feature type="transmembrane region" description="Helical" evidence="2">
    <location>
        <begin position="77"/>
        <end position="96"/>
    </location>
</feature>
<dbReference type="PANTHER" id="PTHR37422:SF23">
    <property type="entry name" value="TEICHURONIC ACID BIOSYNTHESIS PROTEIN TUAE"/>
    <property type="match status" value="1"/>
</dbReference>
<evidence type="ECO:0000256" key="2">
    <source>
        <dbReference type="SAM" id="Phobius"/>
    </source>
</evidence>
<feature type="transmembrane region" description="Helical" evidence="2">
    <location>
        <begin position="261"/>
        <end position="280"/>
    </location>
</feature>
<sequence length="537" mass="57659">MSLNTSPTRGPLDAAPASPPAAPAVTDDEVTLPAGRMILAAVILIAVAAVSVIFLPPIAAGGVMIAVALAVLARRILTSWVGWLGILVAVVMFIPIRRYALPIPLPFQLEAYRLVLVVMFAGMIAALLLDRDRTWKPVGFGWPIGLFFISLLVSIPMNGTQLVEENLGSSAVGTLVNWVVLLSVFYIVRQIIDTETIAMGLVTALVWCGTVVAVLSVFERVTRINVFHRLEFFLPLNLIAADGESFRAGGYRSFGSSQHPIALSVMFCILIPLAIYLARYGRWPKNEWTRRLVYSIVTIVLMMGVLVAVSRTAVIVLGIMFLLTLLLRPWLGITLFALGIPALAIGAAAVPKVFGTLILSFLDIDGLIASQQTSPGFRGAGRLADLGPSLIQASQYPFFGTGLGSRIVVGEEQNAYILDNQVLGTLLEVGAVGVLGLAIFILAPLVMLGAWAFTTARDEPRWAMLAFALFLSGAGYATALFFYDAFGFMQTFFVYSMLLAVGAWLLTASPPAVRAREAGEGMFVRWPRPQAATGATA</sequence>
<feature type="region of interest" description="Disordered" evidence="1">
    <location>
        <begin position="1"/>
        <end position="24"/>
    </location>
</feature>
<keyword evidence="2" id="KW-0812">Transmembrane</keyword>
<proteinExistence type="predicted"/>
<dbReference type="RefSeq" id="WP_058232938.1">
    <property type="nucleotide sequence ID" value="NZ_FMYG01000006.1"/>
</dbReference>
<organism evidence="3 4">
    <name type="scientific">Microbacterium enclense</name>
    <dbReference type="NCBI Taxonomy" id="993073"/>
    <lineage>
        <taxon>Bacteria</taxon>
        <taxon>Bacillati</taxon>
        <taxon>Actinomycetota</taxon>
        <taxon>Actinomycetes</taxon>
        <taxon>Micrococcales</taxon>
        <taxon>Microbacteriaceae</taxon>
        <taxon>Microbacterium</taxon>
    </lineage>
</organism>
<dbReference type="OrthoDB" id="5051797at2"/>
<dbReference type="Proteomes" id="UP000183203">
    <property type="component" value="Unassembled WGS sequence"/>
</dbReference>
<evidence type="ECO:0000256" key="1">
    <source>
        <dbReference type="SAM" id="MobiDB-lite"/>
    </source>
</evidence>
<gene>
    <name evidence="3" type="ORF">SAMN05216418_2804</name>
</gene>
<dbReference type="AlphaFoldDB" id="A0A1G6NQW0"/>
<dbReference type="STRING" id="993073.AS029_12625"/>
<feature type="transmembrane region" description="Helical" evidence="2">
    <location>
        <begin position="111"/>
        <end position="129"/>
    </location>
</feature>
<keyword evidence="2" id="KW-1133">Transmembrane helix</keyword>
<accession>A0A1G6NQW0</accession>
<name>A0A1G6NQW0_9MICO</name>
<feature type="transmembrane region" description="Helical" evidence="2">
    <location>
        <begin position="488"/>
        <end position="506"/>
    </location>
</feature>
<evidence type="ECO:0008006" key="5">
    <source>
        <dbReference type="Google" id="ProtNLM"/>
    </source>
</evidence>
<protein>
    <recommendedName>
        <fullName evidence="5">O-antigen ligase</fullName>
    </recommendedName>
</protein>
<feature type="transmembrane region" description="Helical" evidence="2">
    <location>
        <begin position="167"/>
        <end position="188"/>
    </location>
</feature>
<reference evidence="3 4" key="1">
    <citation type="submission" date="2016-09" db="EMBL/GenBank/DDBJ databases">
        <authorList>
            <person name="Capua I."/>
            <person name="De Benedictis P."/>
            <person name="Joannis T."/>
            <person name="Lombin L.H."/>
            <person name="Cattoli G."/>
        </authorList>
    </citation>
    <scope>NUCLEOTIDE SEQUENCE [LARGE SCALE GENOMIC DNA]</scope>
    <source>
        <strain evidence="3 4">NIO-1002</strain>
    </source>
</reference>
<feature type="transmembrane region" description="Helical" evidence="2">
    <location>
        <begin position="462"/>
        <end position="482"/>
    </location>
</feature>
<feature type="transmembrane region" description="Helical" evidence="2">
    <location>
        <begin position="37"/>
        <end position="70"/>
    </location>
</feature>
<evidence type="ECO:0000313" key="4">
    <source>
        <dbReference type="Proteomes" id="UP000183203"/>
    </source>
</evidence>
<feature type="transmembrane region" description="Helical" evidence="2">
    <location>
        <begin position="292"/>
        <end position="309"/>
    </location>
</feature>
<evidence type="ECO:0000313" key="3">
    <source>
        <dbReference type="EMBL" id="SDC69657.1"/>
    </source>
</evidence>
<dbReference type="InterPro" id="IPR051533">
    <property type="entry name" value="WaaL-like"/>
</dbReference>
<dbReference type="EMBL" id="FMYG01000006">
    <property type="protein sequence ID" value="SDC69657.1"/>
    <property type="molecule type" value="Genomic_DNA"/>
</dbReference>
<dbReference type="PANTHER" id="PTHR37422">
    <property type="entry name" value="TEICHURONIC ACID BIOSYNTHESIS PROTEIN TUAE"/>
    <property type="match status" value="1"/>
</dbReference>
<feature type="transmembrane region" description="Helical" evidence="2">
    <location>
        <begin position="197"/>
        <end position="218"/>
    </location>
</feature>
<feature type="transmembrane region" description="Helical" evidence="2">
    <location>
        <begin position="429"/>
        <end position="450"/>
    </location>
</feature>
<keyword evidence="2" id="KW-0472">Membrane</keyword>
<feature type="transmembrane region" description="Helical" evidence="2">
    <location>
        <begin position="138"/>
        <end position="155"/>
    </location>
</feature>